<dbReference type="NCBIfam" id="TIGR02199">
    <property type="entry name" value="rfaE_dom_II"/>
    <property type="match status" value="1"/>
</dbReference>
<dbReference type="SUPFAM" id="SSF53613">
    <property type="entry name" value="Ribokinase-like"/>
    <property type="match status" value="1"/>
</dbReference>
<comment type="similarity">
    <text evidence="12">In the N-terminal section; belongs to the carbohydrate kinase PfkB family.</text>
</comment>
<dbReference type="InterPro" id="IPR002173">
    <property type="entry name" value="Carboh/pur_kinase_PfkB_CS"/>
</dbReference>
<dbReference type="InterPro" id="IPR014729">
    <property type="entry name" value="Rossmann-like_a/b/a_fold"/>
</dbReference>
<evidence type="ECO:0000256" key="2">
    <source>
        <dbReference type="ARBA" id="ARBA00003753"/>
    </source>
</evidence>
<dbReference type="GO" id="GO:0009244">
    <property type="term" value="P:lipopolysaccharide core region biosynthetic process"/>
    <property type="evidence" value="ECO:0007669"/>
    <property type="project" value="UniProtKB-UniPathway"/>
</dbReference>
<evidence type="ECO:0000256" key="11">
    <source>
        <dbReference type="ARBA" id="ARBA00047428"/>
    </source>
</evidence>
<dbReference type="FunFam" id="3.40.1190.20:FF:000002">
    <property type="entry name" value="Bifunctional protein HldE"/>
    <property type="match status" value="1"/>
</dbReference>
<sequence>MTSVNPLLDRIDRFTGCTILVLGDVMLDAYVYGHVERVSPEAPIPVLRIDKRREMLGGAGNVARNVAALGARAVLIGAVGDDEAGRQVAAALAETEGSQIDGRLVIDRDRPTTRKTRFVSGAQQLLRVDEEIARPVAGAAADAVLARFREALAECDLVILSDYSKGVLSDAVLTGAIAAAHAAGKRVIADPKSRDFTRYRHVDVLKPNRLEITQATGIDCRDDATTEQAGRAALATAEAGAVVVTRGAHGVSIIPKDGTAVHLPTLARSVFDVSGAGDTLVSCLAVALAAGADLVEATELANAAAGIVVGKAGTECVTPTELSQGLHLGALIETDRKIATLSGALDQVARWRAAGLRVGFTNGCFDLIHPGHVRLLGHARAACDRLIVGLNTDASVKRLKGPERPIQNEVARATVMASIGAVDLVVLFAEDTPLAMIEALKPDVLIKGADYRIDQVVGADVVQSYGGKVVLAELEAGQSTTGTIGRIRDAGGRL</sequence>
<evidence type="ECO:0000256" key="8">
    <source>
        <dbReference type="ARBA" id="ARBA00022840"/>
    </source>
</evidence>
<dbReference type="InterPro" id="IPR011611">
    <property type="entry name" value="PfkB_dom"/>
</dbReference>
<dbReference type="InterPro" id="IPR023030">
    <property type="entry name" value="Bifunc_HldE"/>
</dbReference>
<dbReference type="Pfam" id="PF01467">
    <property type="entry name" value="CTP_transf_like"/>
    <property type="match status" value="1"/>
</dbReference>
<evidence type="ECO:0000256" key="12">
    <source>
        <dbReference type="HAMAP-Rule" id="MF_01603"/>
    </source>
</evidence>
<accession>A0A8J2YW45</accession>
<comment type="function">
    <text evidence="1 12">Catalyzes the phosphorylation of D-glycero-D-manno-heptose 7-phosphate at the C-1 position to selectively form D-glycero-beta-D-manno-heptose-1,7-bisphosphate.</text>
</comment>
<keyword evidence="5 12" id="KW-0548">Nucleotidyltransferase</keyword>
<dbReference type="Gene3D" id="3.40.50.620">
    <property type="entry name" value="HUPs"/>
    <property type="match status" value="1"/>
</dbReference>
<evidence type="ECO:0000256" key="4">
    <source>
        <dbReference type="ARBA" id="ARBA00022679"/>
    </source>
</evidence>
<dbReference type="EC" id="2.7.7.70" evidence="12"/>
<proteinExistence type="inferred from homology"/>
<dbReference type="InterPro" id="IPR004821">
    <property type="entry name" value="Cyt_trans-like"/>
</dbReference>
<gene>
    <name evidence="15" type="primary">rfaE</name>
    <name evidence="12" type="synonym">hldE</name>
    <name evidence="15" type="ORF">GCM10011611_36570</name>
</gene>
<evidence type="ECO:0000256" key="3">
    <source>
        <dbReference type="ARBA" id="ARBA00004713"/>
    </source>
</evidence>
<comment type="function">
    <text evidence="2 12">Catalyzes the ADP transfer from ATP to D-glycero-beta-D-manno-heptose 1-phosphate, yielding ADP-D-glycero-beta-D-manno-heptose.</text>
</comment>
<dbReference type="GO" id="GO:0005829">
    <property type="term" value="C:cytosol"/>
    <property type="evidence" value="ECO:0007669"/>
    <property type="project" value="TreeGrafter"/>
</dbReference>
<keyword evidence="10 12" id="KW-0119">Carbohydrate metabolism</keyword>
<evidence type="ECO:0000256" key="9">
    <source>
        <dbReference type="ARBA" id="ARBA00023268"/>
    </source>
</evidence>
<keyword evidence="9 12" id="KW-0511">Multifunctional enzyme</keyword>
<evidence type="ECO:0000259" key="13">
    <source>
        <dbReference type="Pfam" id="PF00294"/>
    </source>
</evidence>
<feature type="domain" description="Cytidyltransferase-like" evidence="14">
    <location>
        <begin position="360"/>
        <end position="454"/>
    </location>
</feature>
<dbReference type="RefSeq" id="WP_189048345.1">
    <property type="nucleotide sequence ID" value="NZ_BMJQ01000009.1"/>
</dbReference>
<dbReference type="HAMAP" id="MF_01603">
    <property type="entry name" value="HldE"/>
    <property type="match status" value="1"/>
</dbReference>
<organism evidence="15 16">
    <name type="scientific">Aliidongia dinghuensis</name>
    <dbReference type="NCBI Taxonomy" id="1867774"/>
    <lineage>
        <taxon>Bacteria</taxon>
        <taxon>Pseudomonadati</taxon>
        <taxon>Pseudomonadota</taxon>
        <taxon>Alphaproteobacteria</taxon>
        <taxon>Rhodospirillales</taxon>
        <taxon>Dongiaceae</taxon>
        <taxon>Aliidongia</taxon>
    </lineage>
</organism>
<dbReference type="SUPFAM" id="SSF52374">
    <property type="entry name" value="Nucleotidylyl transferase"/>
    <property type="match status" value="1"/>
</dbReference>
<dbReference type="AlphaFoldDB" id="A0A8J2YW45"/>
<dbReference type="GO" id="GO:0097171">
    <property type="term" value="P:ADP-L-glycero-beta-D-manno-heptose biosynthetic process"/>
    <property type="evidence" value="ECO:0007669"/>
    <property type="project" value="UniProtKB-UniPathway"/>
</dbReference>
<dbReference type="PANTHER" id="PTHR46969">
    <property type="entry name" value="BIFUNCTIONAL PROTEIN HLDE"/>
    <property type="match status" value="1"/>
</dbReference>
<comment type="similarity">
    <text evidence="12">In the C-terminal section; belongs to the cytidylyltransferase family.</text>
</comment>
<comment type="pathway">
    <text evidence="12">Nucleotide-sugar biosynthesis; ADP-L-glycero-beta-D-manno-heptose biosynthesis; ADP-L-glycero-beta-D-manno-heptose from D-glycero-beta-D-manno-heptose 7-phosphate: step 1/4.</text>
</comment>
<comment type="subunit">
    <text evidence="12">Homodimer.</text>
</comment>
<dbReference type="Pfam" id="PF00294">
    <property type="entry name" value="PfkB"/>
    <property type="match status" value="1"/>
</dbReference>
<reference evidence="15" key="2">
    <citation type="submission" date="2020-09" db="EMBL/GenBank/DDBJ databases">
        <authorList>
            <person name="Sun Q."/>
            <person name="Zhou Y."/>
        </authorList>
    </citation>
    <scope>NUCLEOTIDE SEQUENCE</scope>
    <source>
        <strain evidence="15">CGMCC 1.15725</strain>
    </source>
</reference>
<feature type="region of interest" description="Cytidylyltransferase" evidence="12">
    <location>
        <begin position="360"/>
        <end position="494"/>
    </location>
</feature>
<keyword evidence="8 12" id="KW-0067">ATP-binding</keyword>
<evidence type="ECO:0000259" key="14">
    <source>
        <dbReference type="Pfam" id="PF01467"/>
    </source>
</evidence>
<comment type="catalytic activity">
    <reaction evidence="11 12">
        <text>D-glycero-beta-D-manno-heptose 1-phosphate + ATP + H(+) = ADP-D-glycero-beta-D-manno-heptose + diphosphate</text>
        <dbReference type="Rhea" id="RHEA:27465"/>
        <dbReference type="ChEBI" id="CHEBI:15378"/>
        <dbReference type="ChEBI" id="CHEBI:30616"/>
        <dbReference type="ChEBI" id="CHEBI:33019"/>
        <dbReference type="ChEBI" id="CHEBI:59967"/>
        <dbReference type="ChEBI" id="CHEBI:61593"/>
        <dbReference type="EC" id="2.7.7.70"/>
    </reaction>
</comment>
<dbReference type="GO" id="GO:0033785">
    <property type="term" value="F:heptose 7-phosphate kinase activity"/>
    <property type="evidence" value="ECO:0007669"/>
    <property type="project" value="UniProtKB-UniRule"/>
</dbReference>
<dbReference type="UniPathway" id="UPA00958"/>
<keyword evidence="6 12" id="KW-0547">Nucleotide-binding</keyword>
<evidence type="ECO:0000256" key="1">
    <source>
        <dbReference type="ARBA" id="ARBA00002319"/>
    </source>
</evidence>
<dbReference type="NCBIfam" id="TIGR00125">
    <property type="entry name" value="cyt_tran_rel"/>
    <property type="match status" value="1"/>
</dbReference>
<feature type="active site" evidence="12">
    <location>
        <position position="278"/>
    </location>
</feature>
<dbReference type="PANTHER" id="PTHR46969:SF1">
    <property type="entry name" value="BIFUNCTIONAL PROTEIN HLDE"/>
    <property type="match status" value="1"/>
</dbReference>
<dbReference type="GO" id="GO:0033786">
    <property type="term" value="F:heptose-1-phosphate adenylyltransferase activity"/>
    <property type="evidence" value="ECO:0007669"/>
    <property type="project" value="UniProtKB-UniRule"/>
</dbReference>
<dbReference type="InterPro" id="IPR011913">
    <property type="entry name" value="RfaE_dom_I"/>
</dbReference>
<comment type="pathway">
    <text evidence="3">Bacterial outer membrane biogenesis; LPS core biosynthesis.</text>
</comment>
<dbReference type="Gene3D" id="3.40.1190.20">
    <property type="match status" value="1"/>
</dbReference>
<keyword evidence="7 12" id="KW-0418">Kinase</keyword>
<dbReference type="InterPro" id="IPR029056">
    <property type="entry name" value="Ribokinase-like"/>
</dbReference>
<dbReference type="GO" id="GO:0005524">
    <property type="term" value="F:ATP binding"/>
    <property type="evidence" value="ECO:0007669"/>
    <property type="project" value="UniProtKB-UniRule"/>
</dbReference>
<evidence type="ECO:0000256" key="10">
    <source>
        <dbReference type="ARBA" id="ARBA00023277"/>
    </source>
</evidence>
<evidence type="ECO:0000256" key="6">
    <source>
        <dbReference type="ARBA" id="ARBA00022741"/>
    </source>
</evidence>
<evidence type="ECO:0000313" key="15">
    <source>
        <dbReference type="EMBL" id="GGF27186.1"/>
    </source>
</evidence>
<comment type="catalytic activity">
    <reaction evidence="12">
        <text>D-glycero-beta-D-manno-heptose 7-phosphate + ATP = D-glycero-beta-D-manno-heptose 1,7-bisphosphate + ADP + H(+)</text>
        <dbReference type="Rhea" id="RHEA:27473"/>
        <dbReference type="ChEBI" id="CHEBI:15378"/>
        <dbReference type="ChEBI" id="CHEBI:30616"/>
        <dbReference type="ChEBI" id="CHEBI:60204"/>
        <dbReference type="ChEBI" id="CHEBI:60208"/>
        <dbReference type="ChEBI" id="CHEBI:456216"/>
        <dbReference type="EC" id="2.7.1.167"/>
    </reaction>
</comment>
<comment type="pathway">
    <text evidence="12">Nucleotide-sugar biosynthesis; ADP-L-glycero-beta-D-manno-heptose biosynthesis; ADP-L-glycero-beta-D-manno-heptose from D-glycero-beta-D-manno-heptose 7-phosphate: step 3/4.</text>
</comment>
<evidence type="ECO:0000313" key="16">
    <source>
        <dbReference type="Proteomes" id="UP000646365"/>
    </source>
</evidence>
<dbReference type="UniPathway" id="UPA00356">
    <property type="reaction ID" value="UER00437"/>
</dbReference>
<dbReference type="EC" id="2.7.1.167" evidence="12"/>
<dbReference type="CDD" id="cd01172">
    <property type="entry name" value="RfaE_like"/>
    <property type="match status" value="1"/>
</dbReference>
<name>A0A8J2YW45_9PROT</name>
<dbReference type="GO" id="GO:0016773">
    <property type="term" value="F:phosphotransferase activity, alcohol group as acceptor"/>
    <property type="evidence" value="ECO:0007669"/>
    <property type="project" value="InterPro"/>
</dbReference>
<dbReference type="NCBIfam" id="TIGR02198">
    <property type="entry name" value="rfaE_dom_I"/>
    <property type="match status" value="1"/>
</dbReference>
<feature type="region of interest" description="Ribokinase" evidence="12">
    <location>
        <begin position="1"/>
        <end position="332"/>
    </location>
</feature>
<dbReference type="InterPro" id="IPR011914">
    <property type="entry name" value="RfaE_dom_II"/>
</dbReference>
<feature type="domain" description="Carbohydrate kinase PfkB" evidence="13">
    <location>
        <begin position="19"/>
        <end position="316"/>
    </location>
</feature>
<protein>
    <recommendedName>
        <fullName evidence="12">Bifunctional protein HldE</fullName>
    </recommendedName>
    <domain>
        <recommendedName>
            <fullName evidence="12">D-beta-D-heptose 7-phosphate kinase</fullName>
            <ecNumber evidence="12">2.7.1.167</ecNumber>
        </recommendedName>
        <alternativeName>
            <fullName evidence="12">D-beta-D-heptose 7-phosphotransferase</fullName>
        </alternativeName>
        <alternativeName>
            <fullName evidence="12">D-glycero-beta-D-manno-heptose-7-phosphate kinase</fullName>
        </alternativeName>
    </domain>
    <domain>
        <recommendedName>
            <fullName evidence="12">D-beta-D-heptose 1-phosphate adenylyltransferase</fullName>
            <ecNumber evidence="12">2.7.7.70</ecNumber>
        </recommendedName>
        <alternativeName>
            <fullName evidence="12">D-glycero-beta-D-manno-heptose 1-phosphate adenylyltransferase</fullName>
        </alternativeName>
    </domain>
</protein>
<evidence type="ECO:0000256" key="7">
    <source>
        <dbReference type="ARBA" id="ARBA00022777"/>
    </source>
</evidence>
<dbReference type="PROSITE" id="PS00583">
    <property type="entry name" value="PFKB_KINASES_1"/>
    <property type="match status" value="1"/>
</dbReference>
<keyword evidence="16" id="KW-1185">Reference proteome</keyword>
<feature type="binding site" evidence="12">
    <location>
        <begin position="208"/>
        <end position="211"/>
    </location>
    <ligand>
        <name>ATP</name>
        <dbReference type="ChEBI" id="CHEBI:30616"/>
    </ligand>
</feature>
<dbReference type="Proteomes" id="UP000646365">
    <property type="component" value="Unassembled WGS sequence"/>
</dbReference>
<comment type="caution">
    <text evidence="15">The sequence shown here is derived from an EMBL/GenBank/DDBJ whole genome shotgun (WGS) entry which is preliminary data.</text>
</comment>
<reference evidence="15" key="1">
    <citation type="journal article" date="2014" name="Int. J. Syst. Evol. Microbiol.">
        <title>Complete genome sequence of Corynebacterium casei LMG S-19264T (=DSM 44701T), isolated from a smear-ripened cheese.</title>
        <authorList>
            <consortium name="US DOE Joint Genome Institute (JGI-PGF)"/>
            <person name="Walter F."/>
            <person name="Albersmeier A."/>
            <person name="Kalinowski J."/>
            <person name="Ruckert C."/>
        </authorList>
    </citation>
    <scope>NUCLEOTIDE SEQUENCE</scope>
    <source>
        <strain evidence="15">CGMCC 1.15725</strain>
    </source>
</reference>
<keyword evidence="4 12" id="KW-0808">Transferase</keyword>
<evidence type="ECO:0000256" key="5">
    <source>
        <dbReference type="ARBA" id="ARBA00022695"/>
    </source>
</evidence>
<dbReference type="EMBL" id="BMJQ01000009">
    <property type="protein sequence ID" value="GGF27186.1"/>
    <property type="molecule type" value="Genomic_DNA"/>
</dbReference>